<dbReference type="AlphaFoldDB" id="L8WSY9"/>
<proteinExistence type="predicted"/>
<comment type="caution">
    <text evidence="1">The sequence shown here is derived from an EMBL/GenBank/DDBJ whole genome shotgun (WGS) entry which is preliminary data.</text>
</comment>
<organism evidence="1 2">
    <name type="scientific">Thanatephorus cucumeris (strain AG1-IA)</name>
    <name type="common">Rice sheath blight fungus</name>
    <name type="synonym">Rhizoctonia solani</name>
    <dbReference type="NCBI Taxonomy" id="983506"/>
    <lineage>
        <taxon>Eukaryota</taxon>
        <taxon>Fungi</taxon>
        <taxon>Dikarya</taxon>
        <taxon>Basidiomycota</taxon>
        <taxon>Agaricomycotina</taxon>
        <taxon>Agaricomycetes</taxon>
        <taxon>Cantharellales</taxon>
        <taxon>Ceratobasidiaceae</taxon>
        <taxon>Rhizoctonia</taxon>
        <taxon>Rhizoctonia solani AG-1</taxon>
    </lineage>
</organism>
<sequence>MYDPSINCLRNDHVEPSHQILKFPLPAHVTLSTFASRPVAMPDINARVNEEIDAHRRRDSTVFASRDSLQSGEYLSLLVIICSVDPSLPSISPENYFALCAKSIELSELLLLAYRSGSFTQLARHPSLRIFAPSVTDGNARIAGGSQPLVKSLSNRGLLAAFQEPYVGTVHKCFVEALDSYLNLPNEKKLYMRSISVVQSSGMGKSRMIDEAANLVFTIPANIREALPEGIASRSSFVAAEDCPEYAILLKHMFATATARVPIVARDRKGSELATAWASYLKDGQADEGVGGNREAFYEAALTAAEKCRTDDPYIRAKFVC</sequence>
<evidence type="ECO:0000313" key="1">
    <source>
        <dbReference type="EMBL" id="ELU41236.1"/>
    </source>
</evidence>
<reference evidence="1 2" key="1">
    <citation type="journal article" date="2013" name="Nat. Commun.">
        <title>The evolution and pathogenic mechanisms of the rice sheath blight pathogen.</title>
        <authorList>
            <person name="Zheng A."/>
            <person name="Lin R."/>
            <person name="Xu L."/>
            <person name="Qin P."/>
            <person name="Tang C."/>
            <person name="Ai P."/>
            <person name="Zhang D."/>
            <person name="Liu Y."/>
            <person name="Sun Z."/>
            <person name="Feng H."/>
            <person name="Wang Y."/>
            <person name="Chen Y."/>
            <person name="Liang X."/>
            <person name="Fu R."/>
            <person name="Li Q."/>
            <person name="Zhang J."/>
            <person name="Yu X."/>
            <person name="Xie Z."/>
            <person name="Ding L."/>
            <person name="Guan P."/>
            <person name="Tang J."/>
            <person name="Liang Y."/>
            <person name="Wang S."/>
            <person name="Deng Q."/>
            <person name="Li S."/>
            <person name="Zhu J."/>
            <person name="Wang L."/>
            <person name="Liu H."/>
            <person name="Li P."/>
        </authorList>
    </citation>
    <scope>NUCLEOTIDE SEQUENCE [LARGE SCALE GENOMIC DNA]</scope>
    <source>
        <strain evidence="2">AG-1 IA</strain>
    </source>
</reference>
<dbReference type="OrthoDB" id="107110at2759"/>
<protein>
    <submittedName>
        <fullName evidence="1">Uncharacterized protein</fullName>
    </submittedName>
</protein>
<keyword evidence="2" id="KW-1185">Reference proteome</keyword>
<dbReference type="Proteomes" id="UP000011668">
    <property type="component" value="Unassembled WGS sequence"/>
</dbReference>
<name>L8WSY9_THACA</name>
<dbReference type="EMBL" id="AFRT01001102">
    <property type="protein sequence ID" value="ELU41236.1"/>
    <property type="molecule type" value="Genomic_DNA"/>
</dbReference>
<gene>
    <name evidence="1" type="ORF">AG1IA_04734</name>
</gene>
<dbReference type="HOGENOM" id="CLU_866475_0_0_1"/>
<evidence type="ECO:0000313" key="2">
    <source>
        <dbReference type="Proteomes" id="UP000011668"/>
    </source>
</evidence>
<accession>L8WSY9</accession>